<protein>
    <submittedName>
        <fullName evidence="1">Uncharacterized protein</fullName>
    </submittedName>
</protein>
<dbReference type="EMBL" id="JARBHB010000014">
    <property type="protein sequence ID" value="KAJ8868622.1"/>
    <property type="molecule type" value="Genomic_DNA"/>
</dbReference>
<reference evidence="1 2" key="1">
    <citation type="submission" date="2023-02" db="EMBL/GenBank/DDBJ databases">
        <title>LHISI_Scaffold_Assembly.</title>
        <authorList>
            <person name="Stuart O.P."/>
            <person name="Cleave R."/>
            <person name="Magrath M.J.L."/>
            <person name="Mikheyev A.S."/>
        </authorList>
    </citation>
    <scope>NUCLEOTIDE SEQUENCE [LARGE SCALE GENOMIC DNA]</scope>
    <source>
        <strain evidence="1">Daus_M_001</strain>
        <tissue evidence="1">Leg muscle</tissue>
    </source>
</reference>
<organism evidence="1 2">
    <name type="scientific">Dryococelus australis</name>
    <dbReference type="NCBI Taxonomy" id="614101"/>
    <lineage>
        <taxon>Eukaryota</taxon>
        <taxon>Metazoa</taxon>
        <taxon>Ecdysozoa</taxon>
        <taxon>Arthropoda</taxon>
        <taxon>Hexapoda</taxon>
        <taxon>Insecta</taxon>
        <taxon>Pterygota</taxon>
        <taxon>Neoptera</taxon>
        <taxon>Polyneoptera</taxon>
        <taxon>Phasmatodea</taxon>
        <taxon>Verophasmatodea</taxon>
        <taxon>Anareolatae</taxon>
        <taxon>Phasmatidae</taxon>
        <taxon>Eurycanthinae</taxon>
        <taxon>Dryococelus</taxon>
    </lineage>
</organism>
<dbReference type="Proteomes" id="UP001159363">
    <property type="component" value="Chromosome 13"/>
</dbReference>
<sequence>MFWTHPYIEININCYSADRIRLQNHCDHLLEMRVSAVTDHNTNMRECVSAAERLLITLR</sequence>
<accession>A0ABQ9G8Y2</accession>
<name>A0ABQ9G8Y2_9NEOP</name>
<proteinExistence type="predicted"/>
<evidence type="ECO:0000313" key="1">
    <source>
        <dbReference type="EMBL" id="KAJ8868622.1"/>
    </source>
</evidence>
<evidence type="ECO:0000313" key="2">
    <source>
        <dbReference type="Proteomes" id="UP001159363"/>
    </source>
</evidence>
<gene>
    <name evidence="1" type="ORF">PR048_030161</name>
</gene>
<comment type="caution">
    <text evidence="1">The sequence shown here is derived from an EMBL/GenBank/DDBJ whole genome shotgun (WGS) entry which is preliminary data.</text>
</comment>
<keyword evidence="2" id="KW-1185">Reference proteome</keyword>